<dbReference type="NCBIfam" id="TIGR00287">
    <property type="entry name" value="cas1"/>
    <property type="match status" value="1"/>
</dbReference>
<comment type="cofactor">
    <cofactor evidence="10">
        <name>Mg(2+)</name>
        <dbReference type="ChEBI" id="CHEBI:18420"/>
    </cofactor>
    <cofactor evidence="10">
        <name>Mn(2+)</name>
        <dbReference type="ChEBI" id="CHEBI:29035"/>
    </cofactor>
</comment>
<dbReference type="PANTHER" id="PTHR34353:SF2">
    <property type="entry name" value="CRISPR-ASSOCIATED ENDONUCLEASE CAS1 1"/>
    <property type="match status" value="1"/>
</dbReference>
<comment type="subunit">
    <text evidence="9 10">Homodimer, forms a heterotetramer with a Cas2 homodimer.</text>
</comment>
<feature type="binding site" evidence="10">
    <location>
        <position position="883"/>
    </location>
    <ligand>
        <name>Mn(2+)</name>
        <dbReference type="ChEBI" id="CHEBI:29035"/>
    </ligand>
</feature>
<dbReference type="GO" id="GO:0016787">
    <property type="term" value="F:hydrolase activity"/>
    <property type="evidence" value="ECO:0007669"/>
    <property type="project" value="UniProtKB-KW"/>
</dbReference>
<protein>
    <recommendedName>
        <fullName evidence="10">CRISPR-associated endonuclease Cas1</fullName>
        <ecNumber evidence="10">3.1.-.-</ecNumber>
    </recommendedName>
</protein>
<dbReference type="InterPro" id="IPR000477">
    <property type="entry name" value="RT_dom"/>
</dbReference>
<comment type="function">
    <text evidence="10">CRISPR (clustered regularly interspaced short palindromic repeat), is an adaptive immune system that provides protection against mobile genetic elements (viruses, transposable elements and conjugative plasmids). CRISPR clusters contain spacers, sequences complementary to antecedent mobile elements, and target invading nucleic acids. CRISPR clusters are transcribed and processed into CRISPR RNA (crRNA). Acts as a dsDNA endonuclease. Involved in the integration of spacer DNA into the CRISPR cassette.</text>
</comment>
<evidence type="ECO:0000256" key="10">
    <source>
        <dbReference type="HAMAP-Rule" id="MF_01470"/>
    </source>
</evidence>
<evidence type="ECO:0000256" key="8">
    <source>
        <dbReference type="ARBA" id="ARBA00023211"/>
    </source>
</evidence>
<dbReference type="CDD" id="cd01651">
    <property type="entry name" value="RT_G2_intron"/>
    <property type="match status" value="1"/>
</dbReference>
<dbReference type="InterPro" id="IPR042211">
    <property type="entry name" value="CRISPR-assoc_Cas1_N"/>
</dbReference>
<dbReference type="Gene3D" id="1.20.120.920">
    <property type="entry name" value="CRISPR-associated endonuclease Cas1, C-terminal domain"/>
    <property type="match status" value="1"/>
</dbReference>
<evidence type="ECO:0000256" key="2">
    <source>
        <dbReference type="ARBA" id="ARBA00022723"/>
    </source>
</evidence>
<dbReference type="InterPro" id="IPR042206">
    <property type="entry name" value="CRISPR-assoc_Cas1_C"/>
</dbReference>
<evidence type="ECO:0000256" key="11">
    <source>
        <dbReference type="SAM" id="MobiDB-lite"/>
    </source>
</evidence>
<evidence type="ECO:0000256" key="7">
    <source>
        <dbReference type="ARBA" id="ARBA00023125"/>
    </source>
</evidence>
<dbReference type="Pfam" id="PF00078">
    <property type="entry name" value="RVT_1"/>
    <property type="match status" value="1"/>
</dbReference>
<keyword evidence="8 10" id="KW-0464">Manganese</keyword>
<keyword evidence="3 10" id="KW-0255">Endonuclease</keyword>
<dbReference type="Gene3D" id="3.30.70.270">
    <property type="match status" value="1"/>
</dbReference>
<feature type="region of interest" description="Disordered" evidence="11">
    <location>
        <begin position="601"/>
        <end position="628"/>
    </location>
</feature>
<accession>A0ABX6R3H5</accession>
<gene>
    <name evidence="10 13" type="primary">cas1</name>
    <name evidence="13" type="ORF">Vspart_03358</name>
</gene>
<dbReference type="Gene3D" id="3.100.10.20">
    <property type="entry name" value="CRISPR-associated endonuclease Cas1, N-terminal domain"/>
    <property type="match status" value="1"/>
</dbReference>
<dbReference type="EC" id="3.1.-.-" evidence="10"/>
<feature type="binding site" evidence="10">
    <location>
        <position position="818"/>
    </location>
    <ligand>
        <name>Mn(2+)</name>
        <dbReference type="ChEBI" id="CHEBI:29035"/>
    </ligand>
</feature>
<evidence type="ECO:0000259" key="12">
    <source>
        <dbReference type="PROSITE" id="PS50878"/>
    </source>
</evidence>
<keyword evidence="14" id="KW-1185">Reference proteome</keyword>
<keyword evidence="2 10" id="KW-0479">Metal-binding</keyword>
<keyword evidence="5 10" id="KW-0460">Magnesium</keyword>
<dbReference type="GO" id="GO:0004519">
    <property type="term" value="F:endonuclease activity"/>
    <property type="evidence" value="ECO:0007669"/>
    <property type="project" value="UniProtKB-KW"/>
</dbReference>
<evidence type="ECO:0000256" key="5">
    <source>
        <dbReference type="ARBA" id="ARBA00022842"/>
    </source>
</evidence>
<dbReference type="PANTHER" id="PTHR34353">
    <property type="entry name" value="CRISPR-ASSOCIATED ENDONUCLEASE CAS1 1"/>
    <property type="match status" value="1"/>
</dbReference>
<sequence length="988" mass="112565">MPREIDFKSLLPIKGIDISLRCLSTIYCQPFHYPAMTAWLRYLLDIGDEYEKYFCIGLAESGKTEFRKGDYYHLRIVMIAPPDALVEYLFRQLQQLPGSLTHQTYGAFGRNLTLVSIKDSFSLKNVTQADQLLGLDEAHLTSQAEALQSTEQFIWRWDSFVRLKKKYSPDRYRPLKGDNRFCRDSDDFSAELLMERVFTMLATLVAMRSDSERPRLGDLPKITLTECDTFWLDNYYLKNENSDPKSIGGACGELVFAGRLDLLWWRYVILLHWLGMGQQRIFGLGRFSLLTLEGASLLNHRPEPALYWSQVLHQARYLDLALEHSDGSVQEPLPDKPQLRQMVTTLLNRDYEVPVLQGCILNKDGRAPRALAYPPLADRVLQRVVLHVLQSSCEKFFDHASYGYRPAHSRQQARDEILKLVKAGYRWVFESDIEDFFDTLDRKKLAMRLRYLLNDDCLVHYLLAWMSAPVEYQGERIERSTGIPQGSPLSPLMANLMLDDFDNDLKLQGFKLVRFADDFVILCKNKKRAEQAQMIAEKSLGEHGLALNPDKTHITEIDHSIQFLGYLFVNETVLDNPKRSVSSDRSVPPRSWLAEYQARMAAKAENPGDPEAEEQPDIETDPPLVIEPPQADYISNETDEGLMPETDDESVLVNHAEASAPAGLRDGRGTGIYISGDPCIVRTSAHRVVVQRGDNILTDTPWTAVNHLILFGHHQMTSQAVHQACEHDIAIHHATGMGRYVGVTCSPAQNSASQRLQQRQLQLDETQQLQISRALVVARIRSCREILRRRSRPEHQALQQYQQQAGRAASLMQLRGYEGMATRCYFAVLQEILPDWAGFTGRNRQPPQDPFNALLSLGYTMLYGFTDSLLRASHLLSWAGVYHQPGGRHAALASDMMEPFRYLVERTALTLVNKKILTEADFESRDGGIWLLSQGRQRYLTALLQALNAQKTAVTLSQSSIIDHIQQQITRYITSIRSGEVFEAWHSR</sequence>
<dbReference type="EMBL" id="CP046268">
    <property type="protein sequence ID" value="QMV15984.1"/>
    <property type="molecule type" value="Genomic_DNA"/>
</dbReference>
<dbReference type="HAMAP" id="MF_01470">
    <property type="entry name" value="Cas1"/>
    <property type="match status" value="1"/>
</dbReference>
<dbReference type="SUPFAM" id="SSF56672">
    <property type="entry name" value="DNA/RNA polymerases"/>
    <property type="match status" value="1"/>
</dbReference>
<dbReference type="InterPro" id="IPR043502">
    <property type="entry name" value="DNA/RNA_pol_sf"/>
</dbReference>
<dbReference type="RefSeq" id="WP_182287935.1">
    <property type="nucleotide sequence ID" value="NZ_CP046268.1"/>
</dbReference>
<organism evidence="13 14">
    <name type="scientific">Vibrio spartinae</name>
    <dbReference type="NCBI Taxonomy" id="1918945"/>
    <lineage>
        <taxon>Bacteria</taxon>
        <taxon>Pseudomonadati</taxon>
        <taxon>Pseudomonadota</taxon>
        <taxon>Gammaproteobacteria</taxon>
        <taxon>Vibrionales</taxon>
        <taxon>Vibrionaceae</taxon>
        <taxon>Vibrio</taxon>
    </lineage>
</organism>
<proteinExistence type="inferred from homology"/>
<dbReference type="PROSITE" id="PS50878">
    <property type="entry name" value="RT_POL"/>
    <property type="match status" value="1"/>
</dbReference>
<reference evidence="13 14" key="1">
    <citation type="journal article" date="2020" name="J. Nat. Prod.">
        <title>Genomics-Metabolomics Profiling Disclosed Marine Vibrio spartinae 3.6 as a Producer of a New Branched Side Chain Prodigiosin.</title>
        <authorList>
            <person name="Vitale G.A."/>
            <person name="Sciarretta M."/>
            <person name="Palma Esposito F."/>
            <person name="January G.G."/>
            <person name="Giaccio M."/>
            <person name="Bunk B."/>
            <person name="Sproer C."/>
            <person name="Bajerski F."/>
            <person name="Power D."/>
            <person name="Festa C."/>
            <person name="Monti M.C."/>
            <person name="D'Auria M.V."/>
            <person name="de Pascale D."/>
        </authorList>
    </citation>
    <scope>NUCLEOTIDE SEQUENCE [LARGE SCALE GENOMIC DNA]</scope>
    <source>
        <strain evidence="13 14">3.6</strain>
    </source>
</reference>
<evidence type="ECO:0000313" key="13">
    <source>
        <dbReference type="EMBL" id="QMV15984.1"/>
    </source>
</evidence>
<keyword evidence="6 10" id="KW-0051">Antiviral defense</keyword>
<evidence type="ECO:0000256" key="9">
    <source>
        <dbReference type="ARBA" id="ARBA00038592"/>
    </source>
</evidence>
<dbReference type="InterPro" id="IPR050646">
    <property type="entry name" value="Cas1"/>
</dbReference>
<dbReference type="Proteomes" id="UP000515264">
    <property type="component" value="Chromosome 1"/>
</dbReference>
<dbReference type="InterPro" id="IPR043128">
    <property type="entry name" value="Rev_trsase/Diguanyl_cyclase"/>
</dbReference>
<feature type="domain" description="Reverse transcriptase" evidence="12">
    <location>
        <begin position="341"/>
        <end position="568"/>
    </location>
</feature>
<comment type="similarity">
    <text evidence="10">Belongs to the CRISPR-associated endonuclease Cas1 family.</text>
</comment>
<evidence type="ECO:0000256" key="3">
    <source>
        <dbReference type="ARBA" id="ARBA00022759"/>
    </source>
</evidence>
<dbReference type="Pfam" id="PF01867">
    <property type="entry name" value="Cas_Cas1"/>
    <property type="match status" value="1"/>
</dbReference>
<dbReference type="InterPro" id="IPR002729">
    <property type="entry name" value="CRISPR-assoc_Cas1"/>
</dbReference>
<evidence type="ECO:0000256" key="1">
    <source>
        <dbReference type="ARBA" id="ARBA00022722"/>
    </source>
</evidence>
<feature type="binding site" evidence="10">
    <location>
        <position position="898"/>
    </location>
    <ligand>
        <name>Mn(2+)</name>
        <dbReference type="ChEBI" id="CHEBI:29035"/>
    </ligand>
</feature>
<name>A0ABX6R3H5_9VIBR</name>
<keyword evidence="1 10" id="KW-0540">Nuclease</keyword>
<feature type="compositionally biased region" description="Acidic residues" evidence="11">
    <location>
        <begin position="608"/>
        <end position="620"/>
    </location>
</feature>
<evidence type="ECO:0000256" key="4">
    <source>
        <dbReference type="ARBA" id="ARBA00022801"/>
    </source>
</evidence>
<keyword evidence="4 10" id="KW-0378">Hydrolase</keyword>
<dbReference type="CDD" id="cd09634">
    <property type="entry name" value="Cas1_I-II-III"/>
    <property type="match status" value="1"/>
</dbReference>
<keyword evidence="7 10" id="KW-0238">DNA-binding</keyword>
<evidence type="ECO:0000313" key="14">
    <source>
        <dbReference type="Proteomes" id="UP000515264"/>
    </source>
</evidence>
<evidence type="ECO:0000256" key="6">
    <source>
        <dbReference type="ARBA" id="ARBA00023118"/>
    </source>
</evidence>